<name>A0A076FBH0_9BACT</name>
<keyword evidence="1" id="KW-0732">Signal</keyword>
<organism evidence="2 3">
    <name type="scientific">Campylobacter iguaniorum</name>
    <dbReference type="NCBI Taxonomy" id="1244531"/>
    <lineage>
        <taxon>Bacteria</taxon>
        <taxon>Pseudomonadati</taxon>
        <taxon>Campylobacterota</taxon>
        <taxon>Epsilonproteobacteria</taxon>
        <taxon>Campylobacterales</taxon>
        <taxon>Campylobacteraceae</taxon>
        <taxon>Campylobacter</taxon>
    </lineage>
</organism>
<keyword evidence="3" id="KW-1185">Reference proteome</keyword>
<proteinExistence type="predicted"/>
<evidence type="ECO:0008006" key="4">
    <source>
        <dbReference type="Google" id="ProtNLM"/>
    </source>
</evidence>
<dbReference type="EMBL" id="CP009044">
    <property type="protein sequence ID" value="AII15580.1"/>
    <property type="molecule type" value="Genomic_DNA"/>
</dbReference>
<sequence length="53" mass="6027">MEKCKMKTVMFAMVFLAALSFGKSFVSNMDKTIDGMQAHNNQIEAYYAQINTK</sequence>
<protein>
    <recommendedName>
        <fullName evidence="4">TMhelix containing protein</fullName>
    </recommendedName>
</protein>
<gene>
    <name evidence="2" type="ORF">CIG1485E_a0055</name>
</gene>
<evidence type="ECO:0000313" key="3">
    <source>
        <dbReference type="Proteomes" id="UP000028486"/>
    </source>
</evidence>
<keyword evidence="2" id="KW-0614">Plasmid</keyword>
<dbReference type="KEGG" id="caj:CIG1485E_a0055"/>
<dbReference type="Proteomes" id="UP000028486">
    <property type="component" value="Plasmid pCIG1485E"/>
</dbReference>
<evidence type="ECO:0000313" key="2">
    <source>
        <dbReference type="EMBL" id="AII15580.1"/>
    </source>
</evidence>
<feature type="signal peptide" evidence="1">
    <location>
        <begin position="1"/>
        <end position="26"/>
    </location>
</feature>
<accession>A0A076FBH0</accession>
<evidence type="ECO:0000256" key="1">
    <source>
        <dbReference type="SAM" id="SignalP"/>
    </source>
</evidence>
<dbReference type="HOGENOM" id="CLU_3059569_0_0_7"/>
<dbReference type="AlphaFoldDB" id="A0A076FBH0"/>
<geneLocation type="plasmid" evidence="2 3">
    <name>pCIG1485E</name>
</geneLocation>
<feature type="chain" id="PRO_5001711874" description="TMhelix containing protein" evidence="1">
    <location>
        <begin position="27"/>
        <end position="53"/>
    </location>
</feature>
<reference evidence="2 3" key="1">
    <citation type="journal article" date="2014" name="Genome Announc.">
        <title>Complete Genome Sequence of Campylobacter iguaniorum Strain 1485ET, Isolated from a Bearded Dragon (Pogona vitticeps).</title>
        <authorList>
            <person name="Gilbert M.J."/>
            <person name="Miller W.G."/>
            <person name="Yee E."/>
            <person name="Kik M."/>
            <person name="Wagenaar J.A."/>
            <person name="Duim B."/>
        </authorList>
    </citation>
    <scope>NUCLEOTIDE SEQUENCE [LARGE SCALE GENOMIC DNA]</scope>
    <source>
        <strain evidence="2 3">1485E</strain>
        <plasmid evidence="2">pCIG1485E</plasmid>
    </source>
</reference>